<dbReference type="AlphaFoldDB" id="A0A8H4R7M5"/>
<organism evidence="4 5">
    <name type="scientific">Cudoniella acicularis</name>
    <dbReference type="NCBI Taxonomy" id="354080"/>
    <lineage>
        <taxon>Eukaryota</taxon>
        <taxon>Fungi</taxon>
        <taxon>Dikarya</taxon>
        <taxon>Ascomycota</taxon>
        <taxon>Pezizomycotina</taxon>
        <taxon>Leotiomycetes</taxon>
        <taxon>Helotiales</taxon>
        <taxon>Tricladiaceae</taxon>
        <taxon>Cudoniella</taxon>
    </lineage>
</organism>
<evidence type="ECO:0000256" key="2">
    <source>
        <dbReference type="SAM" id="Phobius"/>
    </source>
</evidence>
<keyword evidence="2" id="KW-1133">Transmembrane helix</keyword>
<evidence type="ECO:0000313" key="4">
    <source>
        <dbReference type="EMBL" id="KAF4624256.1"/>
    </source>
</evidence>
<dbReference type="InterPro" id="IPR046529">
    <property type="entry name" value="DUF6594"/>
</dbReference>
<evidence type="ECO:0000256" key="1">
    <source>
        <dbReference type="SAM" id="MobiDB-lite"/>
    </source>
</evidence>
<feature type="domain" description="DUF6594" evidence="3">
    <location>
        <begin position="42"/>
        <end position="334"/>
    </location>
</feature>
<sequence>MSGLRDLDSEERDIEQMQAPKSHQPNTIDDISENWEQYPEGYPRFAAFIAQDADKSATIFRRFERLAARNLLYLEGELFELEAKQDKLDEDDWNDVQSIINLRNWEPTRTTSLASRRMTDRQNTTSSPGEIGVPSPVSTDGIENAARQQRLEVAYSIRRAIKEYYRALKLYHEILSLDNPNPQALRTAQLILDNHLPNSKSPSSMLEGRMASRLDGKYKNDLCLAGPVVQQDILTTMLENQLEWIFRGSKYPHRNGALIRFPRRRLQTIVTTIGLMIIILMFLGSLFALAYMRDAFASLALISCMTLFLALSMAAFTRSSRFEIFVAVIGYLLVTTLFVSNIPIPASYSRSDSIVQQTSVPESSSDGTNSTMLALTLTTIEILGPTATTAASLDPQSATLGNSANIATIAGSAIAGLALLFSLMAGLYKCRKWAKKRRTKTMNTP</sequence>
<evidence type="ECO:0000313" key="5">
    <source>
        <dbReference type="Proteomes" id="UP000566819"/>
    </source>
</evidence>
<keyword evidence="2" id="KW-0812">Transmembrane</keyword>
<gene>
    <name evidence="4" type="ORF">G7Y89_g13917</name>
</gene>
<feature type="compositionally biased region" description="Polar residues" evidence="1">
    <location>
        <begin position="19"/>
        <end position="29"/>
    </location>
</feature>
<keyword evidence="2" id="KW-0472">Membrane</keyword>
<reference evidence="4 5" key="1">
    <citation type="submission" date="2020-03" db="EMBL/GenBank/DDBJ databases">
        <title>Draft Genome Sequence of Cudoniella acicularis.</title>
        <authorList>
            <person name="Buettner E."/>
            <person name="Kellner H."/>
        </authorList>
    </citation>
    <scope>NUCLEOTIDE SEQUENCE [LARGE SCALE GENOMIC DNA]</scope>
    <source>
        <strain evidence="4 5">DSM 108380</strain>
    </source>
</reference>
<feature type="transmembrane region" description="Helical" evidence="2">
    <location>
        <begin position="324"/>
        <end position="344"/>
    </location>
</feature>
<feature type="region of interest" description="Disordered" evidence="1">
    <location>
        <begin position="111"/>
        <end position="139"/>
    </location>
</feature>
<protein>
    <recommendedName>
        <fullName evidence="3">DUF6594 domain-containing protein</fullName>
    </recommendedName>
</protein>
<dbReference type="EMBL" id="JAAMPI010001717">
    <property type="protein sequence ID" value="KAF4624256.1"/>
    <property type="molecule type" value="Genomic_DNA"/>
</dbReference>
<dbReference type="PANTHER" id="PTHR34502">
    <property type="entry name" value="DUF6594 DOMAIN-CONTAINING PROTEIN-RELATED"/>
    <property type="match status" value="1"/>
</dbReference>
<feature type="transmembrane region" description="Helical" evidence="2">
    <location>
        <begin position="296"/>
        <end position="317"/>
    </location>
</feature>
<name>A0A8H4R7M5_9HELO</name>
<proteinExistence type="predicted"/>
<dbReference type="Pfam" id="PF20237">
    <property type="entry name" value="DUF6594"/>
    <property type="match status" value="1"/>
</dbReference>
<dbReference type="PANTHER" id="PTHR34502:SF5">
    <property type="entry name" value="DUF6594 DOMAIN-CONTAINING PROTEIN"/>
    <property type="match status" value="1"/>
</dbReference>
<accession>A0A8H4R7M5</accession>
<feature type="transmembrane region" description="Helical" evidence="2">
    <location>
        <begin position="269"/>
        <end position="290"/>
    </location>
</feature>
<feature type="transmembrane region" description="Helical" evidence="2">
    <location>
        <begin position="406"/>
        <end position="428"/>
    </location>
</feature>
<comment type="caution">
    <text evidence="4">The sequence shown here is derived from an EMBL/GenBank/DDBJ whole genome shotgun (WGS) entry which is preliminary data.</text>
</comment>
<keyword evidence="5" id="KW-1185">Reference proteome</keyword>
<dbReference type="OrthoDB" id="3533814at2759"/>
<evidence type="ECO:0000259" key="3">
    <source>
        <dbReference type="Pfam" id="PF20237"/>
    </source>
</evidence>
<dbReference type="Proteomes" id="UP000566819">
    <property type="component" value="Unassembled WGS sequence"/>
</dbReference>
<feature type="region of interest" description="Disordered" evidence="1">
    <location>
        <begin position="1"/>
        <end position="29"/>
    </location>
</feature>